<feature type="region of interest" description="Disordered" evidence="2">
    <location>
        <begin position="206"/>
        <end position="239"/>
    </location>
</feature>
<keyword evidence="1" id="KW-0175">Coiled coil</keyword>
<gene>
    <name evidence="3" type="ORF">GCM10010365_21490</name>
</gene>
<keyword evidence="4" id="KW-1185">Reference proteome</keyword>
<dbReference type="RefSeq" id="WP_229858713.1">
    <property type="nucleotide sequence ID" value="NZ_BMVW01000003.1"/>
</dbReference>
<evidence type="ECO:0000256" key="1">
    <source>
        <dbReference type="SAM" id="Coils"/>
    </source>
</evidence>
<accession>A0A918UG09</accession>
<dbReference type="EMBL" id="BMVW01000003">
    <property type="protein sequence ID" value="GGZ02468.1"/>
    <property type="molecule type" value="Genomic_DNA"/>
</dbReference>
<evidence type="ECO:0000313" key="3">
    <source>
        <dbReference type="EMBL" id="GGZ02468.1"/>
    </source>
</evidence>
<proteinExistence type="predicted"/>
<dbReference type="AlphaFoldDB" id="A0A918UG09"/>
<evidence type="ECO:0000313" key="4">
    <source>
        <dbReference type="Proteomes" id="UP000622166"/>
    </source>
</evidence>
<sequence>MPTYEQLYHLNLGNLAAAADRWEETATKFKGLHTAYGDQVARPFRQACWSQPVLTAAKADNDVRAAQEQFESAQKQAQGIAGVLTSLHAELKKAKEDLRRLADVEAEEQDLHVGADGTVTPRYDLSQDAGARHDPDGQAAAREQQQACEAFARRIEGVLRQAAEADEIACWALRRDLGSSKSDFNSKVVTSLDAAGAARAAELKKKDASTKTDGWVAEGETEVSGLGAGTSVTGPDTGSGKLGEAAAHADLGRASAEGSLTNGPMRLEGAAEAYAGAKASASGGITDEGIAGEAGAFAGAEASANGRADAGPVGVYGRAEGMVGAEANVTAGVGVDGVQLGAEAFAGAKGSVSGGADIGGIGVGATAEGWAGPGAEASLNFSKDANGAWHWAPKVGISPLLGGAVGFEVTVDPGKIADTAGSAADAVGDAAGWFADGVGSLF</sequence>
<feature type="coiled-coil region" evidence="1">
    <location>
        <begin position="56"/>
        <end position="111"/>
    </location>
</feature>
<protein>
    <submittedName>
        <fullName evidence="3">Uncharacterized protein</fullName>
    </submittedName>
</protein>
<dbReference type="Proteomes" id="UP000622166">
    <property type="component" value="Unassembled WGS sequence"/>
</dbReference>
<reference evidence="3" key="1">
    <citation type="journal article" date="2014" name="Int. J. Syst. Evol. Microbiol.">
        <title>Complete genome sequence of Corynebacterium casei LMG S-19264T (=DSM 44701T), isolated from a smear-ripened cheese.</title>
        <authorList>
            <consortium name="US DOE Joint Genome Institute (JGI-PGF)"/>
            <person name="Walter F."/>
            <person name="Albersmeier A."/>
            <person name="Kalinowski J."/>
            <person name="Ruckert C."/>
        </authorList>
    </citation>
    <scope>NUCLEOTIDE SEQUENCE</scope>
    <source>
        <strain evidence="3">JCM 4815</strain>
    </source>
</reference>
<comment type="caution">
    <text evidence="3">The sequence shown here is derived from an EMBL/GenBank/DDBJ whole genome shotgun (WGS) entry which is preliminary data.</text>
</comment>
<organism evidence="3 4">
    <name type="scientific">Streptomyces poonensis</name>
    <dbReference type="NCBI Taxonomy" id="68255"/>
    <lineage>
        <taxon>Bacteria</taxon>
        <taxon>Bacillati</taxon>
        <taxon>Actinomycetota</taxon>
        <taxon>Actinomycetes</taxon>
        <taxon>Kitasatosporales</taxon>
        <taxon>Streptomycetaceae</taxon>
        <taxon>Streptomyces</taxon>
    </lineage>
</organism>
<feature type="region of interest" description="Disordered" evidence="2">
    <location>
        <begin position="115"/>
        <end position="145"/>
    </location>
</feature>
<name>A0A918UG09_9ACTN</name>
<reference evidence="3" key="2">
    <citation type="submission" date="2020-09" db="EMBL/GenBank/DDBJ databases">
        <authorList>
            <person name="Sun Q."/>
            <person name="Ohkuma M."/>
        </authorList>
    </citation>
    <scope>NUCLEOTIDE SEQUENCE</scope>
    <source>
        <strain evidence="3">JCM 4815</strain>
    </source>
</reference>
<evidence type="ECO:0000256" key="2">
    <source>
        <dbReference type="SAM" id="MobiDB-lite"/>
    </source>
</evidence>